<gene>
    <name evidence="2" type="ORF">BaRGS_00033189</name>
</gene>
<keyword evidence="3" id="KW-1185">Reference proteome</keyword>
<proteinExistence type="predicted"/>
<dbReference type="AlphaFoldDB" id="A0ABD0JL31"/>
<name>A0ABD0JL31_9CAEN</name>
<feature type="region of interest" description="Disordered" evidence="1">
    <location>
        <begin position="54"/>
        <end position="78"/>
    </location>
</feature>
<dbReference type="EMBL" id="JACVVK020000402">
    <property type="protein sequence ID" value="KAK7475556.1"/>
    <property type="molecule type" value="Genomic_DNA"/>
</dbReference>
<protein>
    <submittedName>
        <fullName evidence="2">Uncharacterized protein</fullName>
    </submittedName>
</protein>
<accession>A0ABD0JL31</accession>
<sequence length="153" mass="16828">MIHRLEWRLEWRHHRPPPPWFKGSLDAGCVGSDRLFVESLANEQPMFISLKAVDSNEHVDTPSPRETNAGNIPAATSGPTINIHVDGSQKHYKGTTVVGSDNKVANTKTQDSHDQSSTALRSQTAKSSTRKDETEEEFGVFEAADNGKPSCDT</sequence>
<evidence type="ECO:0000256" key="1">
    <source>
        <dbReference type="SAM" id="MobiDB-lite"/>
    </source>
</evidence>
<evidence type="ECO:0000313" key="3">
    <source>
        <dbReference type="Proteomes" id="UP001519460"/>
    </source>
</evidence>
<feature type="compositionally biased region" description="Polar residues" evidence="1">
    <location>
        <begin position="97"/>
        <end position="127"/>
    </location>
</feature>
<evidence type="ECO:0000313" key="2">
    <source>
        <dbReference type="EMBL" id="KAK7475556.1"/>
    </source>
</evidence>
<organism evidence="2 3">
    <name type="scientific">Batillaria attramentaria</name>
    <dbReference type="NCBI Taxonomy" id="370345"/>
    <lineage>
        <taxon>Eukaryota</taxon>
        <taxon>Metazoa</taxon>
        <taxon>Spiralia</taxon>
        <taxon>Lophotrochozoa</taxon>
        <taxon>Mollusca</taxon>
        <taxon>Gastropoda</taxon>
        <taxon>Caenogastropoda</taxon>
        <taxon>Sorbeoconcha</taxon>
        <taxon>Cerithioidea</taxon>
        <taxon>Batillariidae</taxon>
        <taxon>Batillaria</taxon>
    </lineage>
</organism>
<dbReference type="Proteomes" id="UP001519460">
    <property type="component" value="Unassembled WGS sequence"/>
</dbReference>
<reference evidence="2 3" key="1">
    <citation type="journal article" date="2023" name="Sci. Data">
        <title>Genome assembly of the Korean intertidal mud-creeper Batillaria attramentaria.</title>
        <authorList>
            <person name="Patra A.K."/>
            <person name="Ho P.T."/>
            <person name="Jun S."/>
            <person name="Lee S.J."/>
            <person name="Kim Y."/>
            <person name="Won Y.J."/>
        </authorList>
    </citation>
    <scope>NUCLEOTIDE SEQUENCE [LARGE SCALE GENOMIC DNA]</scope>
    <source>
        <strain evidence="2">Wonlab-2016</strain>
    </source>
</reference>
<comment type="caution">
    <text evidence="2">The sequence shown here is derived from an EMBL/GenBank/DDBJ whole genome shotgun (WGS) entry which is preliminary data.</text>
</comment>
<feature type="region of interest" description="Disordered" evidence="1">
    <location>
        <begin position="92"/>
        <end position="153"/>
    </location>
</feature>